<accession>E0XXG4</accession>
<dbReference type="GO" id="GO:0016841">
    <property type="term" value="F:ammonia-lyase activity"/>
    <property type="evidence" value="ECO:0007669"/>
    <property type="project" value="UniProtKB-ARBA"/>
</dbReference>
<organism evidence="1">
    <name type="scientific">uncultured alpha proteobacterium HF0070_34A12</name>
    <dbReference type="NCBI Taxonomy" id="710806"/>
    <lineage>
        <taxon>Bacteria</taxon>
        <taxon>Pseudomonadati</taxon>
        <taxon>Pseudomonadota</taxon>
        <taxon>Alphaproteobacteria</taxon>
        <taxon>environmental samples</taxon>
    </lineage>
</organism>
<evidence type="ECO:0008006" key="2">
    <source>
        <dbReference type="Google" id="ProtNLM"/>
    </source>
</evidence>
<dbReference type="Gene3D" id="1.10.275.10">
    <property type="entry name" value="Fumarase/aspartase (N-terminal domain)"/>
    <property type="match status" value="1"/>
</dbReference>
<dbReference type="EMBL" id="GU474910">
    <property type="protein sequence ID" value="ADI19105.1"/>
    <property type="molecule type" value="Genomic_DNA"/>
</dbReference>
<reference evidence="1" key="1">
    <citation type="journal article" date="2011" name="Environ. Microbiol.">
        <title>Time-series analyses of Monterey Bay coastal microbial picoplankton using a 'genome proxy' microarray.</title>
        <authorList>
            <person name="Rich V.I."/>
            <person name="Pham V.D."/>
            <person name="Eppley J."/>
            <person name="Shi Y."/>
            <person name="DeLong E.F."/>
        </authorList>
    </citation>
    <scope>NUCLEOTIDE SEQUENCE</scope>
</reference>
<protein>
    <recommendedName>
        <fullName evidence="2">Histidine ammonia-lyase</fullName>
    </recommendedName>
</protein>
<dbReference type="Pfam" id="PF00221">
    <property type="entry name" value="Lyase_aromatic"/>
    <property type="match status" value="1"/>
</dbReference>
<dbReference type="InterPro" id="IPR024083">
    <property type="entry name" value="Fumarase/histidase_N"/>
</dbReference>
<dbReference type="AlphaFoldDB" id="E0XXG4"/>
<dbReference type="SUPFAM" id="SSF48557">
    <property type="entry name" value="L-aspartase-like"/>
    <property type="match status" value="1"/>
</dbReference>
<dbReference type="InterPro" id="IPR001106">
    <property type="entry name" value="Aromatic_Lyase"/>
</dbReference>
<name>E0XXG4_9PROT</name>
<evidence type="ECO:0000313" key="1">
    <source>
        <dbReference type="EMBL" id="ADI19105.1"/>
    </source>
</evidence>
<dbReference type="InterPro" id="IPR008948">
    <property type="entry name" value="L-Aspartase-like"/>
</dbReference>
<sequence length="82" mass="8801">MSITLYSVATDLKILEPVWRNGTPARLAPEARDLIKATAAQVQVAATGDKLVYGINTGFGKLASVRISPHAYACNLSLFLKI</sequence>
<proteinExistence type="predicted"/>